<dbReference type="InterPro" id="IPR030381">
    <property type="entry name" value="G_DYNAMIN_dom"/>
</dbReference>
<name>A0AAJ0FAH0_9PEZI</name>
<dbReference type="GO" id="GO:0016559">
    <property type="term" value="P:peroxisome fission"/>
    <property type="evidence" value="ECO:0007669"/>
    <property type="project" value="TreeGrafter"/>
</dbReference>
<dbReference type="Gene3D" id="3.40.50.300">
    <property type="entry name" value="P-loop containing nucleotide triphosphate hydrolases"/>
    <property type="match status" value="1"/>
</dbReference>
<comment type="caution">
    <text evidence="6">The sequence shown here is derived from an EMBL/GenBank/DDBJ whole genome shotgun (WGS) entry which is preliminary data.</text>
</comment>
<evidence type="ECO:0000259" key="5">
    <source>
        <dbReference type="PROSITE" id="PS51718"/>
    </source>
</evidence>
<dbReference type="CDD" id="cd08771">
    <property type="entry name" value="DLP_1"/>
    <property type="match status" value="1"/>
</dbReference>
<dbReference type="SUPFAM" id="SSF52540">
    <property type="entry name" value="P-loop containing nucleoside triphosphate hydrolases"/>
    <property type="match status" value="1"/>
</dbReference>
<evidence type="ECO:0000256" key="3">
    <source>
        <dbReference type="SAM" id="MobiDB-lite"/>
    </source>
</evidence>
<evidence type="ECO:0000259" key="4">
    <source>
        <dbReference type="PROSITE" id="PS51388"/>
    </source>
</evidence>
<dbReference type="InterPro" id="IPR027796">
    <property type="entry name" value="OTT_1508_deam-like"/>
</dbReference>
<dbReference type="GO" id="GO:0005874">
    <property type="term" value="C:microtubule"/>
    <property type="evidence" value="ECO:0007669"/>
    <property type="project" value="TreeGrafter"/>
</dbReference>
<dbReference type="Pfam" id="PF00350">
    <property type="entry name" value="Dynamin_N"/>
    <property type="match status" value="1"/>
</dbReference>
<dbReference type="PRINTS" id="PR00195">
    <property type="entry name" value="DYNAMIN"/>
</dbReference>
<keyword evidence="1" id="KW-0547">Nucleotide-binding</keyword>
<keyword evidence="7" id="KW-1185">Reference proteome</keyword>
<dbReference type="GO" id="GO:0006897">
    <property type="term" value="P:endocytosis"/>
    <property type="evidence" value="ECO:0007669"/>
    <property type="project" value="TreeGrafter"/>
</dbReference>
<evidence type="ECO:0000256" key="1">
    <source>
        <dbReference type="ARBA" id="ARBA00022741"/>
    </source>
</evidence>
<feature type="domain" description="Dynamin-type G" evidence="5">
    <location>
        <begin position="443"/>
        <end position="733"/>
    </location>
</feature>
<sequence length="1154" mass="128888">MAAAERMASLTEIGKEDLKRFVVQSALLSLIDPVRGEPTRTLLDENPEGDTSSGPRLKQKFLDAFALICSTSRSGAETASAVCLEQHDPAGAILRVARNHGLATKDRTGLEDVLQILEETAGNKLPGSRAESQILSLVVELDRSRILSISAKIEKHGIRDFLRGADSTLLAGQVKLEPGTIPELRLWLDRCPLKAASWQTLNPETMAMLIDWASRARWIYQKQLKLLLDLAGTERPRWLDSLHKLARYRSAIKSMVKLAVKQPEVFAGVRIQGVPAHSSRPFSISKAKAPLLATIQNLVGEGSDETMEQLKKHLDTQDVEKMLRRACNLSLTLHAEMQLVVFYEGNPSLAPRMRFIGTSKKACFHCHEYLLEHPLGLRVSACHQKIYPSWMPPPYYAIHGKFQKNPPFMKQETTMTNTNIAIGDHRDLLDIIDSLRSQGVSHYVDLPEIIVCGDQSAGKSSVLEAISHMPFPTKDGLCTCFATELVLRRSPDVTTKVSITPGESRFGESKEKLQSWKPKASIETDGLGAVTEEAKHVMADPSAAATSPAAEFFDDILRIELTGPEQSHLTMVDLPGLFRTGGKGQSGAGVGIVRGMVERYMARPRSIILAVVSANYEYVLQDVTKMAKQADPEGLRTMGLITKPDKLDVGSESESSFVRLAQNMEVELRLGWHVLKNRSFEERSVTLAERDAIEREFFSKGLWSSIDPSHCGVEALRTRLSVVLRDQILAQLPSLVHDVQDCIHDCDARLKQLGPKRETRQEQLKYLLDISEDYTSLATQAVEGTYTTHLFFGNRKEIDKFRRRLTAVVRSRLGEFTDEMWLRGQSQYIVDSESEEHDIRGGIRDSPRISRSEYVQDVADHLKYSKGRELPGLFNPLIVSDLFVGQCEPWGKITRLLIEDVLEATHQVTREIVEHITARDVTEGVLGVVRQGVEGLKAELDAQVDKLLESVVQHTITYNPQLTENVQRIQQNRHKHNFRKLIRKTFGQQTFDDPERKIVLNPIQLLDLAGEGFEPDMERFGSALAVDYMEAYYKVALNRFIDDVGVLAIENCLISKLPTLFRASNFPEMSGEALAHLVGETPESSLERKRLEEKREILKTGLQSLHKRRNLINLPKVDSESGKESQNTSVTSVPSVPSVTSAGTQSLYGSIGSR</sequence>
<feature type="compositionally biased region" description="Polar residues" evidence="3">
    <location>
        <begin position="1142"/>
        <end position="1154"/>
    </location>
</feature>
<keyword evidence="2" id="KW-0342">GTP-binding</keyword>
<dbReference type="Pfam" id="PF01031">
    <property type="entry name" value="Dynamin_M"/>
    <property type="match status" value="1"/>
</dbReference>
<dbReference type="InterPro" id="IPR045063">
    <property type="entry name" value="Dynamin_N"/>
</dbReference>
<feature type="region of interest" description="Disordered" evidence="3">
    <location>
        <begin position="1113"/>
        <end position="1154"/>
    </location>
</feature>
<dbReference type="GO" id="GO:0008017">
    <property type="term" value="F:microtubule binding"/>
    <property type="evidence" value="ECO:0007669"/>
    <property type="project" value="TreeGrafter"/>
</dbReference>
<dbReference type="GO" id="GO:0005525">
    <property type="term" value="F:GTP binding"/>
    <property type="evidence" value="ECO:0007669"/>
    <property type="project" value="InterPro"/>
</dbReference>
<organism evidence="6 7">
    <name type="scientific">Echria macrotheca</name>
    <dbReference type="NCBI Taxonomy" id="438768"/>
    <lineage>
        <taxon>Eukaryota</taxon>
        <taxon>Fungi</taxon>
        <taxon>Dikarya</taxon>
        <taxon>Ascomycota</taxon>
        <taxon>Pezizomycotina</taxon>
        <taxon>Sordariomycetes</taxon>
        <taxon>Sordariomycetidae</taxon>
        <taxon>Sordariales</taxon>
        <taxon>Schizotheciaceae</taxon>
        <taxon>Echria</taxon>
    </lineage>
</organism>
<evidence type="ECO:0000313" key="7">
    <source>
        <dbReference type="Proteomes" id="UP001239445"/>
    </source>
</evidence>
<dbReference type="GO" id="GO:0003924">
    <property type="term" value="F:GTPase activity"/>
    <property type="evidence" value="ECO:0007669"/>
    <property type="project" value="InterPro"/>
</dbReference>
<dbReference type="SMART" id="SM00053">
    <property type="entry name" value="DYNc"/>
    <property type="match status" value="1"/>
</dbReference>
<dbReference type="GO" id="GO:0005739">
    <property type="term" value="C:mitochondrion"/>
    <property type="evidence" value="ECO:0007669"/>
    <property type="project" value="TreeGrafter"/>
</dbReference>
<dbReference type="PROSITE" id="PS51718">
    <property type="entry name" value="G_DYNAMIN_2"/>
    <property type="match status" value="1"/>
</dbReference>
<dbReference type="PROSITE" id="PS51388">
    <property type="entry name" value="GED"/>
    <property type="match status" value="1"/>
</dbReference>
<gene>
    <name evidence="6" type="ORF">QBC47DRAFT_460164</name>
</gene>
<dbReference type="FunFam" id="3.40.50.300:FF:001425">
    <property type="entry name" value="Dynamin GTPase, putative"/>
    <property type="match status" value="1"/>
</dbReference>
<dbReference type="GO" id="GO:0016020">
    <property type="term" value="C:membrane"/>
    <property type="evidence" value="ECO:0007669"/>
    <property type="project" value="TreeGrafter"/>
</dbReference>
<accession>A0AAJ0FAH0</accession>
<dbReference type="GO" id="GO:0000266">
    <property type="term" value="P:mitochondrial fission"/>
    <property type="evidence" value="ECO:0007669"/>
    <property type="project" value="TreeGrafter"/>
</dbReference>
<dbReference type="InterPro" id="IPR020850">
    <property type="entry name" value="GED_dom"/>
</dbReference>
<dbReference type="Pfam" id="PF14441">
    <property type="entry name" value="OTT_1508_deam"/>
    <property type="match status" value="1"/>
</dbReference>
<reference evidence="6" key="1">
    <citation type="submission" date="2023-06" db="EMBL/GenBank/DDBJ databases">
        <title>Genome-scale phylogeny and comparative genomics of the fungal order Sordariales.</title>
        <authorList>
            <consortium name="Lawrence Berkeley National Laboratory"/>
            <person name="Hensen N."/>
            <person name="Bonometti L."/>
            <person name="Westerberg I."/>
            <person name="Brannstrom I.O."/>
            <person name="Guillou S."/>
            <person name="Cros-Aarteil S."/>
            <person name="Calhoun S."/>
            <person name="Haridas S."/>
            <person name="Kuo A."/>
            <person name="Mondo S."/>
            <person name="Pangilinan J."/>
            <person name="Riley R."/>
            <person name="Labutti K."/>
            <person name="Andreopoulos B."/>
            <person name="Lipzen A."/>
            <person name="Chen C."/>
            <person name="Yanf M."/>
            <person name="Daum C."/>
            <person name="Ng V."/>
            <person name="Clum A."/>
            <person name="Steindorff A."/>
            <person name="Ohm R."/>
            <person name="Martin F."/>
            <person name="Silar P."/>
            <person name="Natvig D."/>
            <person name="Lalanne C."/>
            <person name="Gautier V."/>
            <person name="Ament-Velasquez S.L."/>
            <person name="Kruys A."/>
            <person name="Hutchinson M.I."/>
            <person name="Powell A.J."/>
            <person name="Barry K."/>
            <person name="Miller A.N."/>
            <person name="Grigoriev I.V."/>
            <person name="Debuchy R."/>
            <person name="Gladieux P."/>
            <person name="Thoren M.H."/>
            <person name="Johannesson H."/>
        </authorList>
    </citation>
    <scope>NUCLEOTIDE SEQUENCE</scope>
    <source>
        <strain evidence="6">PSN4</strain>
    </source>
</reference>
<feature type="domain" description="GED" evidence="4">
    <location>
        <begin position="1022"/>
        <end position="1113"/>
    </location>
</feature>
<proteinExistence type="predicted"/>
<dbReference type="EMBL" id="MU839832">
    <property type="protein sequence ID" value="KAK1756313.1"/>
    <property type="molecule type" value="Genomic_DNA"/>
</dbReference>
<dbReference type="PANTHER" id="PTHR11566">
    <property type="entry name" value="DYNAMIN"/>
    <property type="match status" value="1"/>
</dbReference>
<dbReference type="GO" id="GO:0048312">
    <property type="term" value="P:intracellular distribution of mitochondria"/>
    <property type="evidence" value="ECO:0007669"/>
    <property type="project" value="TreeGrafter"/>
</dbReference>
<protein>
    <recommendedName>
        <fullName evidence="8">GED domain-containing protein</fullName>
    </recommendedName>
</protein>
<feature type="compositionally biased region" description="Low complexity" evidence="3">
    <location>
        <begin position="1128"/>
        <end position="1141"/>
    </location>
</feature>
<dbReference type="Proteomes" id="UP001239445">
    <property type="component" value="Unassembled WGS sequence"/>
</dbReference>
<dbReference type="InterPro" id="IPR000375">
    <property type="entry name" value="Dynamin_stalk"/>
</dbReference>
<dbReference type="InterPro" id="IPR022812">
    <property type="entry name" value="Dynamin"/>
</dbReference>
<dbReference type="InterPro" id="IPR001401">
    <property type="entry name" value="Dynamin_GTPase"/>
</dbReference>
<evidence type="ECO:0000313" key="6">
    <source>
        <dbReference type="EMBL" id="KAK1756313.1"/>
    </source>
</evidence>
<evidence type="ECO:0000256" key="2">
    <source>
        <dbReference type="ARBA" id="ARBA00023134"/>
    </source>
</evidence>
<evidence type="ECO:0008006" key="8">
    <source>
        <dbReference type="Google" id="ProtNLM"/>
    </source>
</evidence>
<dbReference type="AlphaFoldDB" id="A0AAJ0FAH0"/>
<dbReference type="InterPro" id="IPR027417">
    <property type="entry name" value="P-loop_NTPase"/>
</dbReference>
<dbReference type="PANTHER" id="PTHR11566:SF149">
    <property type="entry name" value="GTPASE, PUTATIVE (AFU_ORTHOLOGUE AFUA_6G11890)-RELATED"/>
    <property type="match status" value="1"/>
</dbReference>